<comment type="caution">
    <text evidence="9">The sequence shown here is derived from an EMBL/GenBank/DDBJ whole genome shotgun (WGS) entry which is preliminary data.</text>
</comment>
<evidence type="ECO:0000256" key="7">
    <source>
        <dbReference type="SAM" id="Phobius"/>
    </source>
</evidence>
<dbReference type="CDD" id="cd06257">
    <property type="entry name" value="DnaJ"/>
    <property type="match status" value="1"/>
</dbReference>
<evidence type="ECO:0000313" key="10">
    <source>
        <dbReference type="Proteomes" id="UP000323708"/>
    </source>
</evidence>
<dbReference type="InterPro" id="IPR036869">
    <property type="entry name" value="J_dom_sf"/>
</dbReference>
<feature type="domain" description="J" evidence="8">
    <location>
        <begin position="188"/>
        <end position="238"/>
    </location>
</feature>
<keyword evidence="10" id="KW-1185">Reference proteome</keyword>
<evidence type="ECO:0000256" key="1">
    <source>
        <dbReference type="ARBA" id="ARBA00004167"/>
    </source>
</evidence>
<evidence type="ECO:0000313" key="9">
    <source>
        <dbReference type="EMBL" id="KAA1194424.1"/>
    </source>
</evidence>
<comment type="similarity">
    <text evidence="6">Belongs to the TIM14 family.</text>
</comment>
<protein>
    <submittedName>
        <fullName evidence="9">Molecular chaperone DnaJ</fullName>
    </submittedName>
</protein>
<dbReference type="InterPro" id="IPR001623">
    <property type="entry name" value="DnaJ_domain"/>
</dbReference>
<dbReference type="FunFam" id="1.10.287.110:FF:000001">
    <property type="entry name" value="Import inner membrane translocase subunit tim14"/>
    <property type="match status" value="1"/>
</dbReference>
<evidence type="ECO:0000259" key="8">
    <source>
        <dbReference type="PROSITE" id="PS50076"/>
    </source>
</evidence>
<evidence type="ECO:0000256" key="2">
    <source>
        <dbReference type="ARBA" id="ARBA00022692"/>
    </source>
</evidence>
<sequence>MPRLLLLAAIAVVLYILFKRAQAAPPHKRRGEYIKLGLGIAVVGVILLALAGKMHWIGVALTGALVALRSLAPTLIRLSPMLAAKFGQAQGATGAGQSSTVATAILRMQLDHDSGDLSGEVLQGRYEGWRLQDMDRTQLEELLAYCRQEDVDSVQLLESYLQQRFPGETEFDAKQPPPEDQSGMTRKEALAILGLDETASEEDVIQAHRKLMQKIHPDRGGNDYLAAKINQAKDLLLG</sequence>
<keyword evidence="3 7" id="KW-1133">Transmembrane helix</keyword>
<accession>A0A5B0X502</accession>
<proteinExistence type="inferred from homology"/>
<feature type="transmembrane region" description="Helical" evidence="7">
    <location>
        <begin position="33"/>
        <end position="51"/>
    </location>
</feature>
<dbReference type="GO" id="GO:0016020">
    <property type="term" value="C:membrane"/>
    <property type="evidence" value="ECO:0007669"/>
    <property type="project" value="UniProtKB-SubCell"/>
</dbReference>
<keyword evidence="5" id="KW-0143">Chaperone</keyword>
<dbReference type="RefSeq" id="WP_149609893.1">
    <property type="nucleotide sequence ID" value="NZ_VTUX01000001.1"/>
</dbReference>
<keyword evidence="4 7" id="KW-0472">Membrane</keyword>
<comment type="subcellular location">
    <subcellularLocation>
        <location evidence="1">Membrane</location>
        <topology evidence="1">Single-pass membrane protein</topology>
    </subcellularLocation>
</comment>
<dbReference type="SUPFAM" id="SSF46565">
    <property type="entry name" value="Chaperone J-domain"/>
    <property type="match status" value="1"/>
</dbReference>
<gene>
    <name evidence="9" type="ORF">F0M18_03040</name>
</gene>
<dbReference type="PANTHER" id="PTHR12763:SF28">
    <property type="entry name" value="GEO10507P1-RELATED"/>
    <property type="match status" value="1"/>
</dbReference>
<reference evidence="9 10" key="1">
    <citation type="submission" date="2019-09" db="EMBL/GenBank/DDBJ databases">
        <authorList>
            <person name="Chen X.-Y."/>
        </authorList>
    </citation>
    <scope>NUCLEOTIDE SEQUENCE [LARGE SCALE GENOMIC DNA]</scope>
    <source>
        <strain evidence="9 10">NY5</strain>
    </source>
</reference>
<dbReference type="AlphaFoldDB" id="A0A5B0X502"/>
<dbReference type="SMART" id="SM00271">
    <property type="entry name" value="DnaJ"/>
    <property type="match status" value="1"/>
</dbReference>
<organism evidence="9 10">
    <name type="scientific">Pseudohalioglobus sediminis</name>
    <dbReference type="NCBI Taxonomy" id="2606449"/>
    <lineage>
        <taxon>Bacteria</taxon>
        <taxon>Pseudomonadati</taxon>
        <taxon>Pseudomonadota</taxon>
        <taxon>Gammaproteobacteria</taxon>
        <taxon>Cellvibrionales</taxon>
        <taxon>Halieaceae</taxon>
        <taxon>Pseudohalioglobus</taxon>
    </lineage>
</organism>
<evidence type="ECO:0000256" key="6">
    <source>
        <dbReference type="ARBA" id="ARBA00038105"/>
    </source>
</evidence>
<evidence type="ECO:0000256" key="3">
    <source>
        <dbReference type="ARBA" id="ARBA00022989"/>
    </source>
</evidence>
<dbReference type="PANTHER" id="PTHR12763">
    <property type="match status" value="1"/>
</dbReference>
<evidence type="ECO:0000256" key="5">
    <source>
        <dbReference type="ARBA" id="ARBA00023186"/>
    </source>
</evidence>
<keyword evidence="2 7" id="KW-0812">Transmembrane</keyword>
<dbReference type="Gene3D" id="1.10.287.110">
    <property type="entry name" value="DnaJ domain"/>
    <property type="match status" value="1"/>
</dbReference>
<name>A0A5B0X502_9GAMM</name>
<dbReference type="EMBL" id="VTUX01000001">
    <property type="protein sequence ID" value="KAA1194424.1"/>
    <property type="molecule type" value="Genomic_DNA"/>
</dbReference>
<dbReference type="Proteomes" id="UP000323708">
    <property type="component" value="Unassembled WGS sequence"/>
</dbReference>
<evidence type="ECO:0000256" key="4">
    <source>
        <dbReference type="ARBA" id="ARBA00023136"/>
    </source>
</evidence>
<dbReference type="PROSITE" id="PS50076">
    <property type="entry name" value="DNAJ_2"/>
    <property type="match status" value="1"/>
</dbReference>